<reference evidence="4" key="3">
    <citation type="submission" date="2025-09" db="UniProtKB">
        <authorList>
            <consortium name="Ensembl"/>
        </authorList>
    </citation>
    <scope>IDENTIFICATION</scope>
</reference>
<dbReference type="Gene3D" id="2.40.50.140">
    <property type="entry name" value="Nucleic acid-binding proteins"/>
    <property type="match status" value="1"/>
</dbReference>
<dbReference type="PANTHER" id="PTHR45674:SF4">
    <property type="entry name" value="DNA LIGASE 1"/>
    <property type="match status" value="1"/>
</dbReference>
<sequence length="172" mass="20099">MLFCSAKCLIWLTTGEYVFPVILALQIGTGFKDEDLEQRYKFLKEHILPKPRPYYRVEQSTEPDVWLDAVQVWEVKCADLSLSPIYKAGMGLCDPEKGISLRFPRFLRSRDDKKPEDATSGRRIADVYRKQQVVQNQGDKADLEDYHRPHQWTGQSPMSRVKSQFVHLYNLF</sequence>
<dbReference type="GO" id="GO:0005739">
    <property type="term" value="C:mitochondrion"/>
    <property type="evidence" value="ECO:0007669"/>
    <property type="project" value="TreeGrafter"/>
</dbReference>
<evidence type="ECO:0000313" key="5">
    <source>
        <dbReference type="Proteomes" id="UP000314982"/>
    </source>
</evidence>
<dbReference type="GO" id="GO:1903461">
    <property type="term" value="P:Okazaki fragment processing involved in mitotic DNA replication"/>
    <property type="evidence" value="ECO:0007669"/>
    <property type="project" value="TreeGrafter"/>
</dbReference>
<protein>
    <recommendedName>
        <fullName evidence="3">DNA ligase ATP-dependent C-terminal domain-containing protein</fullName>
    </recommendedName>
</protein>
<dbReference type="GO" id="GO:0006281">
    <property type="term" value="P:DNA repair"/>
    <property type="evidence" value="ECO:0007669"/>
    <property type="project" value="InterPro"/>
</dbReference>
<dbReference type="Proteomes" id="UP000314982">
    <property type="component" value="Unassembled WGS sequence"/>
</dbReference>
<name>A0A4W5RHJ6_9TELE</name>
<dbReference type="AlphaFoldDB" id="A0A4W5RHJ6"/>
<dbReference type="Ensembl" id="ENSHHUT00000086432.1">
    <property type="protein sequence ID" value="ENSHHUP00000083799.1"/>
    <property type="gene ID" value="ENSHHUG00000048613.1"/>
</dbReference>
<dbReference type="GeneTree" id="ENSGT00940000157783"/>
<dbReference type="PANTHER" id="PTHR45674">
    <property type="entry name" value="DNA LIGASE 1/3 FAMILY MEMBER"/>
    <property type="match status" value="1"/>
</dbReference>
<dbReference type="GO" id="GO:0003910">
    <property type="term" value="F:DNA ligase (ATP) activity"/>
    <property type="evidence" value="ECO:0007669"/>
    <property type="project" value="InterPro"/>
</dbReference>
<reference evidence="5" key="1">
    <citation type="submission" date="2018-06" db="EMBL/GenBank/DDBJ databases">
        <title>Genome assembly of Danube salmon.</title>
        <authorList>
            <person name="Macqueen D.J."/>
            <person name="Gundappa M.K."/>
        </authorList>
    </citation>
    <scope>NUCLEOTIDE SEQUENCE [LARGE SCALE GENOMIC DNA]</scope>
</reference>
<dbReference type="SUPFAM" id="SSF50249">
    <property type="entry name" value="Nucleic acid-binding proteins"/>
    <property type="match status" value="1"/>
</dbReference>
<dbReference type="STRING" id="62062.ENSHHUP00000083799"/>
<dbReference type="InterPro" id="IPR050191">
    <property type="entry name" value="ATP-dep_DNA_ligase"/>
</dbReference>
<keyword evidence="5" id="KW-1185">Reference proteome</keyword>
<evidence type="ECO:0000256" key="2">
    <source>
        <dbReference type="ARBA" id="ARBA00022598"/>
    </source>
</evidence>
<organism evidence="4 5">
    <name type="scientific">Hucho hucho</name>
    <name type="common">huchen</name>
    <dbReference type="NCBI Taxonomy" id="62062"/>
    <lineage>
        <taxon>Eukaryota</taxon>
        <taxon>Metazoa</taxon>
        <taxon>Chordata</taxon>
        <taxon>Craniata</taxon>
        <taxon>Vertebrata</taxon>
        <taxon>Euteleostomi</taxon>
        <taxon>Actinopterygii</taxon>
        <taxon>Neopterygii</taxon>
        <taxon>Teleostei</taxon>
        <taxon>Protacanthopterygii</taxon>
        <taxon>Salmoniformes</taxon>
        <taxon>Salmonidae</taxon>
        <taxon>Salmoninae</taxon>
        <taxon>Hucho</taxon>
    </lineage>
</organism>
<comment type="similarity">
    <text evidence="1">Belongs to the ATP-dependent DNA ligase family.</text>
</comment>
<evidence type="ECO:0000256" key="1">
    <source>
        <dbReference type="ARBA" id="ARBA00007572"/>
    </source>
</evidence>
<accession>A0A4W5RHJ6</accession>
<proteinExistence type="inferred from homology"/>
<dbReference type="InterPro" id="IPR012340">
    <property type="entry name" value="NA-bd_OB-fold"/>
</dbReference>
<dbReference type="GO" id="GO:0005634">
    <property type="term" value="C:nucleus"/>
    <property type="evidence" value="ECO:0007669"/>
    <property type="project" value="TreeGrafter"/>
</dbReference>
<evidence type="ECO:0000259" key="3">
    <source>
        <dbReference type="Pfam" id="PF04679"/>
    </source>
</evidence>
<reference evidence="4" key="2">
    <citation type="submission" date="2025-08" db="UniProtKB">
        <authorList>
            <consortium name="Ensembl"/>
        </authorList>
    </citation>
    <scope>IDENTIFICATION</scope>
</reference>
<dbReference type="Pfam" id="PF04679">
    <property type="entry name" value="DNA_ligase_A_C"/>
    <property type="match status" value="1"/>
</dbReference>
<evidence type="ECO:0000313" key="4">
    <source>
        <dbReference type="Ensembl" id="ENSHHUP00000083799.1"/>
    </source>
</evidence>
<dbReference type="InterPro" id="IPR012309">
    <property type="entry name" value="DNA_ligase_ATP-dep_C"/>
</dbReference>
<feature type="domain" description="DNA ligase ATP-dependent C-terminal" evidence="3">
    <location>
        <begin position="26"/>
        <end position="113"/>
    </location>
</feature>
<dbReference type="GO" id="GO:0006310">
    <property type="term" value="P:DNA recombination"/>
    <property type="evidence" value="ECO:0007669"/>
    <property type="project" value="InterPro"/>
</dbReference>
<keyword evidence="2" id="KW-0436">Ligase</keyword>